<comment type="caution">
    <text evidence="1">The sequence shown here is derived from an EMBL/GenBank/DDBJ whole genome shotgun (WGS) entry which is preliminary data.</text>
</comment>
<organism evidence="1 2">
    <name type="scientific">Macroventuria anomochaeta</name>
    <dbReference type="NCBI Taxonomy" id="301207"/>
    <lineage>
        <taxon>Eukaryota</taxon>
        <taxon>Fungi</taxon>
        <taxon>Dikarya</taxon>
        <taxon>Ascomycota</taxon>
        <taxon>Pezizomycotina</taxon>
        <taxon>Dothideomycetes</taxon>
        <taxon>Pleosporomycetidae</taxon>
        <taxon>Pleosporales</taxon>
        <taxon>Pleosporineae</taxon>
        <taxon>Didymellaceae</taxon>
        <taxon>Macroventuria</taxon>
    </lineage>
</organism>
<dbReference type="Proteomes" id="UP000799754">
    <property type="component" value="Unassembled WGS sequence"/>
</dbReference>
<evidence type="ECO:0000313" key="1">
    <source>
        <dbReference type="EMBL" id="KAF2632947.1"/>
    </source>
</evidence>
<feature type="non-terminal residue" evidence="1">
    <location>
        <position position="118"/>
    </location>
</feature>
<accession>A0ACB6SIJ7</accession>
<gene>
    <name evidence="1" type="ORF">BU25DRAFT_319940</name>
</gene>
<feature type="non-terminal residue" evidence="1">
    <location>
        <position position="1"/>
    </location>
</feature>
<evidence type="ECO:0000313" key="2">
    <source>
        <dbReference type="Proteomes" id="UP000799754"/>
    </source>
</evidence>
<reference evidence="1" key="1">
    <citation type="journal article" date="2020" name="Stud. Mycol.">
        <title>101 Dothideomycetes genomes: a test case for predicting lifestyles and emergence of pathogens.</title>
        <authorList>
            <person name="Haridas S."/>
            <person name="Albert R."/>
            <person name="Binder M."/>
            <person name="Bloem J."/>
            <person name="Labutti K."/>
            <person name="Salamov A."/>
            <person name="Andreopoulos B."/>
            <person name="Baker S."/>
            <person name="Barry K."/>
            <person name="Bills G."/>
            <person name="Bluhm B."/>
            <person name="Cannon C."/>
            <person name="Castanera R."/>
            <person name="Culley D."/>
            <person name="Daum C."/>
            <person name="Ezra D."/>
            <person name="Gonzalez J."/>
            <person name="Henrissat B."/>
            <person name="Kuo A."/>
            <person name="Liang C."/>
            <person name="Lipzen A."/>
            <person name="Lutzoni F."/>
            <person name="Magnuson J."/>
            <person name="Mondo S."/>
            <person name="Nolan M."/>
            <person name="Ohm R."/>
            <person name="Pangilinan J."/>
            <person name="Park H.-J."/>
            <person name="Ramirez L."/>
            <person name="Alfaro M."/>
            <person name="Sun H."/>
            <person name="Tritt A."/>
            <person name="Yoshinaga Y."/>
            <person name="Zwiers L.-H."/>
            <person name="Turgeon B."/>
            <person name="Goodwin S."/>
            <person name="Spatafora J."/>
            <person name="Crous P."/>
            <person name="Grigoriev I."/>
        </authorList>
    </citation>
    <scope>NUCLEOTIDE SEQUENCE</scope>
    <source>
        <strain evidence="1">CBS 525.71</strain>
    </source>
</reference>
<sequence>SDNEEDQEDMDSNDDTDDGRSNSDENSTLKDDFDEQDLQTCTQCYDEYDDAENNRTSCVFHIYQRPVLDLQSEVWYNWDDARNGPRDTPKNRLRYSRGFKWQCCGLYGKSSGCRVSYH</sequence>
<name>A0ACB6SIJ7_9PLEO</name>
<protein>
    <submittedName>
        <fullName evidence="1">Uncharacterized protein</fullName>
    </submittedName>
</protein>
<keyword evidence="2" id="KW-1185">Reference proteome</keyword>
<dbReference type="EMBL" id="MU006702">
    <property type="protein sequence ID" value="KAF2632947.1"/>
    <property type="molecule type" value="Genomic_DNA"/>
</dbReference>
<proteinExistence type="predicted"/>